<dbReference type="Proteomes" id="UP000031443">
    <property type="component" value="Unassembled WGS sequence"/>
</dbReference>
<sequence>MGSGDCGNCGIATHSATLRKSTLASRCSPRPPPRQKFCHDKYQCEQRSVVFQDSKCEVDFLGNRCRKERSPDDNANAARWGRSFCQQESQQTVATLRYS</sequence>
<gene>
    <name evidence="1" type="ORF">UY3_13775</name>
</gene>
<dbReference type="EMBL" id="KB558902">
    <property type="protein sequence ID" value="EMP29111.1"/>
    <property type="molecule type" value="Genomic_DNA"/>
</dbReference>
<proteinExistence type="predicted"/>
<evidence type="ECO:0000313" key="2">
    <source>
        <dbReference type="Proteomes" id="UP000031443"/>
    </source>
</evidence>
<evidence type="ECO:0000313" key="1">
    <source>
        <dbReference type="EMBL" id="EMP29111.1"/>
    </source>
</evidence>
<accession>M7AUJ4</accession>
<protein>
    <submittedName>
        <fullName evidence="1">Uncharacterized protein</fullName>
    </submittedName>
</protein>
<organism evidence="1 2">
    <name type="scientific">Chelonia mydas</name>
    <name type="common">Green sea-turtle</name>
    <name type="synonym">Chelonia agassizi</name>
    <dbReference type="NCBI Taxonomy" id="8469"/>
    <lineage>
        <taxon>Eukaryota</taxon>
        <taxon>Metazoa</taxon>
        <taxon>Chordata</taxon>
        <taxon>Craniata</taxon>
        <taxon>Vertebrata</taxon>
        <taxon>Euteleostomi</taxon>
        <taxon>Archelosauria</taxon>
        <taxon>Testudinata</taxon>
        <taxon>Testudines</taxon>
        <taxon>Cryptodira</taxon>
        <taxon>Durocryptodira</taxon>
        <taxon>Americhelydia</taxon>
        <taxon>Chelonioidea</taxon>
        <taxon>Cheloniidae</taxon>
        <taxon>Chelonia</taxon>
    </lineage>
</organism>
<reference evidence="2" key="1">
    <citation type="journal article" date="2013" name="Nat. Genet.">
        <title>The draft genomes of soft-shell turtle and green sea turtle yield insights into the development and evolution of the turtle-specific body plan.</title>
        <authorList>
            <person name="Wang Z."/>
            <person name="Pascual-Anaya J."/>
            <person name="Zadissa A."/>
            <person name="Li W."/>
            <person name="Niimura Y."/>
            <person name="Huang Z."/>
            <person name="Li C."/>
            <person name="White S."/>
            <person name="Xiong Z."/>
            <person name="Fang D."/>
            <person name="Wang B."/>
            <person name="Ming Y."/>
            <person name="Chen Y."/>
            <person name="Zheng Y."/>
            <person name="Kuraku S."/>
            <person name="Pignatelli M."/>
            <person name="Herrero J."/>
            <person name="Beal K."/>
            <person name="Nozawa M."/>
            <person name="Li Q."/>
            <person name="Wang J."/>
            <person name="Zhang H."/>
            <person name="Yu L."/>
            <person name="Shigenobu S."/>
            <person name="Wang J."/>
            <person name="Liu J."/>
            <person name="Flicek P."/>
            <person name="Searle S."/>
            <person name="Wang J."/>
            <person name="Kuratani S."/>
            <person name="Yin Y."/>
            <person name="Aken B."/>
            <person name="Zhang G."/>
            <person name="Irie N."/>
        </authorList>
    </citation>
    <scope>NUCLEOTIDE SEQUENCE [LARGE SCALE GENOMIC DNA]</scope>
</reference>
<name>M7AUJ4_CHEMY</name>
<dbReference type="AlphaFoldDB" id="M7AUJ4"/>
<keyword evidence="2" id="KW-1185">Reference proteome</keyword>